<gene>
    <name evidence="3" type="ORF">phi9183_ORF016</name>
</gene>
<keyword evidence="1" id="KW-0237">DNA synthesis</keyword>
<protein>
    <submittedName>
        <fullName evidence="3">Deoxyguanosine kinase</fullName>
    </submittedName>
</protein>
<dbReference type="Gene3D" id="3.40.50.300">
    <property type="entry name" value="P-loop containing nucleotide triphosphate hydrolases"/>
    <property type="match status" value="1"/>
</dbReference>
<dbReference type="InterPro" id="IPR050566">
    <property type="entry name" value="Deoxyribonucleoside_kinase"/>
</dbReference>
<dbReference type="InterPro" id="IPR031314">
    <property type="entry name" value="DNK_dom"/>
</dbReference>
<accession>A0A7L7SWV5</accession>
<reference evidence="3 4" key="1">
    <citation type="submission" date="2020-08" db="EMBL/GenBank/DDBJ databases">
        <authorList>
            <person name="Canfield G.S."/>
            <person name="Duerkop B.A."/>
        </authorList>
    </citation>
    <scope>NUCLEOTIDE SEQUENCE [LARGE SCALE GENOMIC DNA]</scope>
</reference>
<keyword evidence="4" id="KW-1185">Reference proteome</keyword>
<feature type="domain" description="Deoxynucleoside kinase" evidence="2">
    <location>
        <begin position="10"/>
        <end position="215"/>
    </location>
</feature>
<dbReference type="PANTHER" id="PTHR10513:SF35">
    <property type="entry name" value="DEOXYADENOSINE KINASE"/>
    <property type="match status" value="1"/>
</dbReference>
<keyword evidence="3" id="KW-0418">Kinase</keyword>
<keyword evidence="3" id="KW-0808">Transferase</keyword>
<dbReference type="InterPro" id="IPR027417">
    <property type="entry name" value="P-loop_NTPase"/>
</dbReference>
<evidence type="ECO:0000313" key="3">
    <source>
        <dbReference type="EMBL" id="QOC57509.1"/>
    </source>
</evidence>
<dbReference type="PANTHER" id="PTHR10513">
    <property type="entry name" value="DEOXYNUCLEOSIDE KINASE"/>
    <property type="match status" value="1"/>
</dbReference>
<dbReference type="GO" id="GO:0071897">
    <property type="term" value="P:DNA biosynthetic process"/>
    <property type="evidence" value="ECO:0007669"/>
    <property type="project" value="UniProtKB-KW"/>
</dbReference>
<proteinExistence type="predicted"/>
<dbReference type="SUPFAM" id="SSF52540">
    <property type="entry name" value="P-loop containing nucleoside triphosphate hydrolases"/>
    <property type="match status" value="1"/>
</dbReference>
<evidence type="ECO:0000259" key="2">
    <source>
        <dbReference type="Pfam" id="PF01712"/>
    </source>
</evidence>
<dbReference type="CDD" id="cd01673">
    <property type="entry name" value="dNK"/>
    <property type="match status" value="1"/>
</dbReference>
<dbReference type="Pfam" id="PF01712">
    <property type="entry name" value="dNK"/>
    <property type="match status" value="1"/>
</dbReference>
<dbReference type="GO" id="GO:0019136">
    <property type="term" value="F:deoxynucleoside kinase activity"/>
    <property type="evidence" value="ECO:0007669"/>
    <property type="project" value="TreeGrafter"/>
</dbReference>
<name>A0A7L7SWV5_9CAUD</name>
<sequence length="282" mass="32411">MREKETGPLITIEAPIGAGKSTLTKLLSDILGSTPVYEPIADNELLDKFYESKEKYGFVFQISMISKRFDLIKKGLVQRNSVLDRSIYGDRVFVDLLVKRGEIDPISAKVYYDLLDTMLEELEYIPSKTPDLMVYIHLPLELELERIEKRGRDFEQLDADPGLLEYYTQHNEMYNDWFMKFDKCPKLVIDATKYDFANNEEDAKEVLALILAKLVEVGALSFKECVIAFCKLNGGNPKETAINAYNAVQTQMNGNLPYHELSSIFDNKLFTIEELQNYIDQK</sequence>
<dbReference type="Proteomes" id="UP000516647">
    <property type="component" value="Segment"/>
</dbReference>
<dbReference type="EMBL" id="MT939241">
    <property type="protein sequence ID" value="QOC57509.1"/>
    <property type="molecule type" value="Genomic_DNA"/>
</dbReference>
<evidence type="ECO:0000256" key="1">
    <source>
        <dbReference type="ARBA" id="ARBA00022634"/>
    </source>
</evidence>
<organism evidence="3 4">
    <name type="scientific">Enterococcus phage 9183</name>
    <dbReference type="NCBI Taxonomy" id="2763102"/>
    <lineage>
        <taxon>Viruses</taxon>
        <taxon>Duplodnaviria</taxon>
        <taxon>Heunggongvirae</taxon>
        <taxon>Uroviricota</taxon>
        <taxon>Caudoviricetes</taxon>
        <taxon>Andrewesvirinae</taxon>
        <taxon>Denvervirus</taxon>
        <taxon>Denvervirus dv9183</taxon>
    </lineage>
</organism>
<evidence type="ECO:0000313" key="4">
    <source>
        <dbReference type="Proteomes" id="UP000516647"/>
    </source>
</evidence>